<gene>
    <name evidence="1" type="ORF">GPX89_34405</name>
</gene>
<evidence type="ECO:0000313" key="2">
    <source>
        <dbReference type="Proteomes" id="UP000466794"/>
    </source>
</evidence>
<name>A0A7K1V6P9_9NOCA</name>
<accession>A0A7K1V6P9</accession>
<keyword evidence="2" id="KW-1185">Reference proteome</keyword>
<dbReference type="EMBL" id="WRPP01000009">
    <property type="protein sequence ID" value="MVU82315.1"/>
    <property type="molecule type" value="Genomic_DNA"/>
</dbReference>
<protein>
    <submittedName>
        <fullName evidence="1">Uncharacterized protein</fullName>
    </submittedName>
</protein>
<dbReference type="AlphaFoldDB" id="A0A7K1V6P9"/>
<dbReference type="RefSeq" id="WP_157391935.1">
    <property type="nucleotide sequence ID" value="NZ_WRPP01000009.1"/>
</dbReference>
<comment type="caution">
    <text evidence="1">The sequence shown here is derived from an EMBL/GenBank/DDBJ whole genome shotgun (WGS) entry which is preliminary data.</text>
</comment>
<evidence type="ECO:0000313" key="1">
    <source>
        <dbReference type="EMBL" id="MVU82315.1"/>
    </source>
</evidence>
<sequence length="180" mass="20382">MTPKARLESILWQGSISAFVTFSGGSPAVCMTETKFDGLEFLIRDRGYQPWGLIFGRQAVYDAGGGPVWYTRPGEYARLDPTQRSWAVRLDPGSDWLEEREWRIPRPPRPDNQPPTVPLANLGLAGLLVADLDWNCTRLFPYGTDDGQPAGYYQPLNFHVIPRFWWNPTARKLQLVNGTT</sequence>
<reference evidence="1 2" key="1">
    <citation type="submission" date="2019-12" db="EMBL/GenBank/DDBJ databases">
        <title>Nocardia sp. nov. ET3-3 isolated from soil.</title>
        <authorList>
            <person name="Kanchanasin P."/>
            <person name="Tanasupawat S."/>
            <person name="Yuki M."/>
            <person name="Kudo T."/>
        </authorList>
    </citation>
    <scope>NUCLEOTIDE SEQUENCE [LARGE SCALE GENOMIC DNA]</scope>
    <source>
        <strain evidence="1 2">ET3-3</strain>
    </source>
</reference>
<organism evidence="1 2">
    <name type="scientific">Nocardia terrae</name>
    <dbReference type="NCBI Taxonomy" id="2675851"/>
    <lineage>
        <taxon>Bacteria</taxon>
        <taxon>Bacillati</taxon>
        <taxon>Actinomycetota</taxon>
        <taxon>Actinomycetes</taxon>
        <taxon>Mycobacteriales</taxon>
        <taxon>Nocardiaceae</taxon>
        <taxon>Nocardia</taxon>
    </lineage>
</organism>
<dbReference type="Proteomes" id="UP000466794">
    <property type="component" value="Unassembled WGS sequence"/>
</dbReference>
<proteinExistence type="predicted"/>